<evidence type="ECO:0000256" key="4">
    <source>
        <dbReference type="ARBA" id="ARBA00022989"/>
    </source>
</evidence>
<evidence type="ECO:0000256" key="2">
    <source>
        <dbReference type="ARBA" id="ARBA00022448"/>
    </source>
</evidence>
<keyword evidence="7" id="KW-1185">Reference proteome</keyword>
<dbReference type="Pfam" id="PF00083">
    <property type="entry name" value="Sugar_tr"/>
    <property type="match status" value="1"/>
</dbReference>
<sequence>MAFALAPWVIIIKRIFDGFGVGIASMNKPFYISVASPARIRGALGSMNVLLFTMVLDAWHIRPLHNLGISLQLSAIKTLPGSNFDEWNESLSMFLDVINLDLAMRIDPPPVPTVESSYEEKAHYGNWEHSNRKRLMIMKYIIEKCIRKCSNP</sequence>
<keyword evidence="2" id="KW-0813">Transport</keyword>
<dbReference type="Proteomes" id="UP001168877">
    <property type="component" value="Unassembled WGS sequence"/>
</dbReference>
<reference evidence="6" key="2">
    <citation type="submission" date="2023-06" db="EMBL/GenBank/DDBJ databases">
        <authorList>
            <person name="Swenson N.G."/>
            <person name="Wegrzyn J.L."/>
            <person name="Mcevoy S.L."/>
        </authorList>
    </citation>
    <scope>NUCLEOTIDE SEQUENCE</scope>
    <source>
        <strain evidence="6">NS2018</strain>
        <tissue evidence="6">Leaf</tissue>
    </source>
</reference>
<evidence type="ECO:0000256" key="5">
    <source>
        <dbReference type="ARBA" id="ARBA00023136"/>
    </source>
</evidence>
<dbReference type="InterPro" id="IPR036259">
    <property type="entry name" value="MFS_trans_sf"/>
</dbReference>
<dbReference type="Gene3D" id="1.20.1250.20">
    <property type="entry name" value="MFS general substrate transporter like domains"/>
    <property type="match status" value="1"/>
</dbReference>
<dbReference type="PANTHER" id="PTHR48020:SF24">
    <property type="entry name" value="INOSITOL TRANSPORTER 4"/>
    <property type="match status" value="1"/>
</dbReference>
<dbReference type="GO" id="GO:0005366">
    <property type="term" value="F:myo-inositol:proton symporter activity"/>
    <property type="evidence" value="ECO:0007669"/>
    <property type="project" value="TreeGrafter"/>
</dbReference>
<accession>A0AA39RI05</accession>
<evidence type="ECO:0000256" key="3">
    <source>
        <dbReference type="ARBA" id="ARBA00022692"/>
    </source>
</evidence>
<dbReference type="GO" id="GO:0016020">
    <property type="term" value="C:membrane"/>
    <property type="evidence" value="ECO:0007669"/>
    <property type="project" value="UniProtKB-SubCell"/>
</dbReference>
<evidence type="ECO:0000313" key="6">
    <source>
        <dbReference type="EMBL" id="KAK0573949.1"/>
    </source>
</evidence>
<name>A0AA39RI05_ACESA</name>
<organism evidence="6 7">
    <name type="scientific">Acer saccharum</name>
    <name type="common">Sugar maple</name>
    <dbReference type="NCBI Taxonomy" id="4024"/>
    <lineage>
        <taxon>Eukaryota</taxon>
        <taxon>Viridiplantae</taxon>
        <taxon>Streptophyta</taxon>
        <taxon>Embryophyta</taxon>
        <taxon>Tracheophyta</taxon>
        <taxon>Spermatophyta</taxon>
        <taxon>Magnoliopsida</taxon>
        <taxon>eudicotyledons</taxon>
        <taxon>Gunneridae</taxon>
        <taxon>Pentapetalae</taxon>
        <taxon>rosids</taxon>
        <taxon>malvids</taxon>
        <taxon>Sapindales</taxon>
        <taxon>Sapindaceae</taxon>
        <taxon>Hippocastanoideae</taxon>
        <taxon>Acereae</taxon>
        <taxon>Acer</taxon>
    </lineage>
</organism>
<proteinExistence type="predicted"/>
<keyword evidence="3" id="KW-0812">Transmembrane</keyword>
<keyword evidence="4" id="KW-1133">Transmembrane helix</keyword>
<protein>
    <submittedName>
        <fullName evidence="6">Uncharacterized protein</fullName>
    </submittedName>
</protein>
<reference evidence="6" key="1">
    <citation type="journal article" date="2022" name="Plant J.">
        <title>Strategies of tolerance reflected in two North American maple genomes.</title>
        <authorList>
            <person name="McEvoy S.L."/>
            <person name="Sezen U.U."/>
            <person name="Trouern-Trend A."/>
            <person name="McMahon S.M."/>
            <person name="Schaberg P.G."/>
            <person name="Yang J."/>
            <person name="Wegrzyn J.L."/>
            <person name="Swenson N.G."/>
        </authorList>
    </citation>
    <scope>NUCLEOTIDE SEQUENCE</scope>
    <source>
        <strain evidence="6">NS2018</strain>
    </source>
</reference>
<gene>
    <name evidence="6" type="ORF">LWI29_016004</name>
</gene>
<dbReference type="AlphaFoldDB" id="A0AA39RI05"/>
<dbReference type="InterPro" id="IPR050814">
    <property type="entry name" value="Myo-inositol_Transporter"/>
</dbReference>
<comment type="subcellular location">
    <subcellularLocation>
        <location evidence="1">Membrane</location>
    </subcellularLocation>
</comment>
<dbReference type="PANTHER" id="PTHR48020">
    <property type="entry name" value="PROTON MYO-INOSITOL COTRANSPORTER"/>
    <property type="match status" value="1"/>
</dbReference>
<keyword evidence="5" id="KW-0472">Membrane</keyword>
<comment type="caution">
    <text evidence="6">The sequence shown here is derived from an EMBL/GenBank/DDBJ whole genome shotgun (WGS) entry which is preliminary data.</text>
</comment>
<dbReference type="EMBL" id="JAUESC010000387">
    <property type="protein sequence ID" value="KAK0573949.1"/>
    <property type="molecule type" value="Genomic_DNA"/>
</dbReference>
<evidence type="ECO:0000256" key="1">
    <source>
        <dbReference type="ARBA" id="ARBA00004370"/>
    </source>
</evidence>
<evidence type="ECO:0000313" key="7">
    <source>
        <dbReference type="Proteomes" id="UP001168877"/>
    </source>
</evidence>
<dbReference type="InterPro" id="IPR005828">
    <property type="entry name" value="MFS_sugar_transport-like"/>
</dbReference>